<feature type="compositionally biased region" description="Acidic residues" evidence="1">
    <location>
        <begin position="449"/>
        <end position="461"/>
    </location>
</feature>
<evidence type="ECO:0000313" key="4">
    <source>
        <dbReference type="Proteomes" id="UP000019132"/>
    </source>
</evidence>
<dbReference type="SUPFAM" id="SSF49562">
    <property type="entry name" value="C2 domain (Calcium/lipid-binding domain, CaLB)"/>
    <property type="match status" value="1"/>
</dbReference>
<dbReference type="AlphaFoldDB" id="K3WVE7"/>
<feature type="region of interest" description="Disordered" evidence="1">
    <location>
        <begin position="60"/>
        <end position="81"/>
    </location>
</feature>
<feature type="compositionally biased region" description="Low complexity" evidence="1">
    <location>
        <begin position="201"/>
        <end position="210"/>
    </location>
</feature>
<keyword evidence="4" id="KW-1185">Reference proteome</keyword>
<dbReference type="eggNOG" id="ENOG502S9YM">
    <property type="taxonomic scope" value="Eukaryota"/>
</dbReference>
<reference evidence="3" key="3">
    <citation type="submission" date="2015-02" db="UniProtKB">
        <authorList>
            <consortium name="EnsemblProtists"/>
        </authorList>
    </citation>
    <scope>IDENTIFICATION</scope>
    <source>
        <strain evidence="3">DAOM BR144</strain>
    </source>
</reference>
<feature type="region of interest" description="Disordered" evidence="1">
    <location>
        <begin position="356"/>
        <end position="391"/>
    </location>
</feature>
<sequence>MEPRKSRYRLLLRVYAAENLRNVSTHGTYCKIYVGNADMAVSRKGRQSFKKFLQQSQANGNNNLSASASATASATTGGTTTRMREFKTKVQKFSRANPVWNEKFEVPLVDAQDDLVSLRVKSARLMSSPAVGACCVSLHDVPEDETVDRWVRLQDGKKDAGRVRIQMRLVRLDGTTQPQQLQQQQQTEPKTTENSGATIGSSRRTSPSSHPTHERSLAATDPTVYSTQSASSHPQTDTEHSTPSSSSSYSAGVAPYPNGSTTSFMSFSSEDDDADSYDGDTVHDSRRGGDQNASLLSSFRSLDRGTLLSEIGTPRTNGSFVGSLHQYNRNSIATSTPSRTTMVMSELDIAALSQQLTSDGPDGRHSGETEDTDSEEVEDDEFDVDRVSEGPRIPWNPTITRLLSRKSMNVLIDEEEDDDDIGLSTVSGSAPVERDSVPILDFPGPHDIDEIDCAFDDDDDNNSSHNGSSNNDSRRSNGSSLYMWDVSSDRASSDSLSW</sequence>
<feature type="compositionally biased region" description="Low complexity" evidence="1">
    <location>
        <begin position="175"/>
        <end position="193"/>
    </location>
</feature>
<evidence type="ECO:0000256" key="1">
    <source>
        <dbReference type="SAM" id="MobiDB-lite"/>
    </source>
</evidence>
<evidence type="ECO:0000259" key="2">
    <source>
        <dbReference type="PROSITE" id="PS50004"/>
    </source>
</evidence>
<proteinExistence type="predicted"/>
<feature type="domain" description="C2" evidence="2">
    <location>
        <begin position="1"/>
        <end position="151"/>
    </location>
</feature>
<dbReference type="PANTHER" id="PTHR47052">
    <property type="entry name" value="CONSERVED SERINE PROLINE-RICH PROTEIN (AFU_ORTHOLOGUE AFUA_2G01790)"/>
    <property type="match status" value="1"/>
</dbReference>
<feature type="compositionally biased region" description="Low complexity" evidence="1">
    <location>
        <begin position="241"/>
        <end position="250"/>
    </location>
</feature>
<dbReference type="Pfam" id="PF00168">
    <property type="entry name" value="C2"/>
    <property type="match status" value="1"/>
</dbReference>
<dbReference type="SMART" id="SM00239">
    <property type="entry name" value="C2"/>
    <property type="match status" value="1"/>
</dbReference>
<feature type="region of interest" description="Disordered" evidence="1">
    <location>
        <begin position="170"/>
        <end position="297"/>
    </location>
</feature>
<dbReference type="InterPro" id="IPR052981">
    <property type="entry name" value="Ingression_C2_domain"/>
</dbReference>
<dbReference type="EMBL" id="GL376599">
    <property type="status" value="NOT_ANNOTATED_CDS"/>
    <property type="molecule type" value="Genomic_DNA"/>
</dbReference>
<dbReference type="Gene3D" id="2.60.40.150">
    <property type="entry name" value="C2 domain"/>
    <property type="match status" value="1"/>
</dbReference>
<dbReference type="HOGENOM" id="CLU_548037_0_0_1"/>
<reference evidence="4" key="2">
    <citation type="submission" date="2010-04" db="EMBL/GenBank/DDBJ databases">
        <authorList>
            <person name="Buell R."/>
            <person name="Hamilton J."/>
            <person name="Hostetler J."/>
        </authorList>
    </citation>
    <scope>NUCLEOTIDE SEQUENCE [LARGE SCALE GENOMIC DNA]</scope>
    <source>
        <strain evidence="4">DAOM:BR144</strain>
    </source>
</reference>
<feature type="compositionally biased region" description="Polar residues" evidence="1">
    <location>
        <begin position="223"/>
        <end position="235"/>
    </location>
</feature>
<feature type="compositionally biased region" description="Acidic residues" evidence="1">
    <location>
        <begin position="269"/>
        <end position="278"/>
    </location>
</feature>
<organism evidence="3 4">
    <name type="scientific">Globisporangium ultimum (strain ATCC 200006 / CBS 805.95 / DAOM BR144)</name>
    <name type="common">Pythium ultimum</name>
    <dbReference type="NCBI Taxonomy" id="431595"/>
    <lineage>
        <taxon>Eukaryota</taxon>
        <taxon>Sar</taxon>
        <taxon>Stramenopiles</taxon>
        <taxon>Oomycota</taxon>
        <taxon>Peronosporomycetes</taxon>
        <taxon>Pythiales</taxon>
        <taxon>Pythiaceae</taxon>
        <taxon>Globisporangium</taxon>
    </lineage>
</organism>
<feature type="compositionally biased region" description="Basic and acidic residues" evidence="1">
    <location>
        <begin position="280"/>
        <end position="289"/>
    </location>
</feature>
<dbReference type="EnsemblProtists" id="PYU1_T008945">
    <property type="protein sequence ID" value="PYU1_T008945"/>
    <property type="gene ID" value="PYU1_G008927"/>
</dbReference>
<dbReference type="InParanoid" id="K3WVE7"/>
<dbReference type="CDD" id="cd00030">
    <property type="entry name" value="C2"/>
    <property type="match status" value="1"/>
</dbReference>
<dbReference type="VEuPathDB" id="FungiDB:PYU1_G008927"/>
<feature type="compositionally biased region" description="Acidic residues" evidence="1">
    <location>
        <begin position="369"/>
        <end position="383"/>
    </location>
</feature>
<dbReference type="InterPro" id="IPR000008">
    <property type="entry name" value="C2_dom"/>
</dbReference>
<name>K3WVE7_GLOUD</name>
<feature type="compositionally biased region" description="Low complexity" evidence="1">
    <location>
        <begin position="463"/>
        <end position="486"/>
    </location>
</feature>
<dbReference type="InterPro" id="IPR035892">
    <property type="entry name" value="C2_domain_sf"/>
</dbReference>
<protein>
    <recommendedName>
        <fullName evidence="2">C2 domain-containing protein</fullName>
    </recommendedName>
</protein>
<dbReference type="PROSITE" id="PS50004">
    <property type="entry name" value="C2"/>
    <property type="match status" value="1"/>
</dbReference>
<accession>K3WVE7</accession>
<evidence type="ECO:0000313" key="3">
    <source>
        <dbReference type="EnsemblProtists" id="PYU1_T008945"/>
    </source>
</evidence>
<dbReference type="Proteomes" id="UP000019132">
    <property type="component" value="Unassembled WGS sequence"/>
</dbReference>
<dbReference type="PANTHER" id="PTHR47052:SF3">
    <property type="entry name" value="INGRESSION PROTEIN 1"/>
    <property type="match status" value="1"/>
</dbReference>
<feature type="region of interest" description="Disordered" evidence="1">
    <location>
        <begin position="420"/>
        <end position="498"/>
    </location>
</feature>
<reference evidence="4" key="1">
    <citation type="journal article" date="2010" name="Genome Biol.">
        <title>Genome sequence of the necrotrophic plant pathogen Pythium ultimum reveals original pathogenicity mechanisms and effector repertoire.</title>
        <authorList>
            <person name="Levesque C.A."/>
            <person name="Brouwer H."/>
            <person name="Cano L."/>
            <person name="Hamilton J.P."/>
            <person name="Holt C."/>
            <person name="Huitema E."/>
            <person name="Raffaele S."/>
            <person name="Robideau G.P."/>
            <person name="Thines M."/>
            <person name="Win J."/>
            <person name="Zerillo M.M."/>
            <person name="Beakes G.W."/>
            <person name="Boore J.L."/>
            <person name="Busam D."/>
            <person name="Dumas B."/>
            <person name="Ferriera S."/>
            <person name="Fuerstenberg S.I."/>
            <person name="Gachon C.M."/>
            <person name="Gaulin E."/>
            <person name="Govers F."/>
            <person name="Grenville-Briggs L."/>
            <person name="Horner N."/>
            <person name="Hostetler J."/>
            <person name="Jiang R.H."/>
            <person name="Johnson J."/>
            <person name="Krajaejun T."/>
            <person name="Lin H."/>
            <person name="Meijer H.J."/>
            <person name="Moore B."/>
            <person name="Morris P."/>
            <person name="Phuntmart V."/>
            <person name="Puiu D."/>
            <person name="Shetty J."/>
            <person name="Stajich J.E."/>
            <person name="Tripathy S."/>
            <person name="Wawra S."/>
            <person name="van West P."/>
            <person name="Whitty B.R."/>
            <person name="Coutinho P.M."/>
            <person name="Henrissat B."/>
            <person name="Martin F."/>
            <person name="Thomas P.D."/>
            <person name="Tyler B.M."/>
            <person name="De Vries R.P."/>
            <person name="Kamoun S."/>
            <person name="Yandell M."/>
            <person name="Tisserat N."/>
            <person name="Buell C.R."/>
        </authorList>
    </citation>
    <scope>NUCLEOTIDE SEQUENCE</scope>
    <source>
        <strain evidence="4">DAOM:BR144</strain>
    </source>
</reference>